<dbReference type="InterPro" id="IPR014719">
    <property type="entry name" value="Ribosomal_bL12_C/ClpS-like"/>
</dbReference>
<proteinExistence type="predicted"/>
<reference evidence="1" key="2">
    <citation type="submission" date="2020-10" db="EMBL/GenBank/DDBJ databases">
        <authorList>
            <consortium name="NCBI Pathogen Detection Project"/>
        </authorList>
    </citation>
    <scope>NUCLEOTIDE SEQUENCE</scope>
    <source>
        <strain evidence="1">CAVp300</strain>
    </source>
</reference>
<evidence type="ECO:0000313" key="2">
    <source>
        <dbReference type="Proteomes" id="UP000867740"/>
    </source>
</evidence>
<comment type="caution">
    <text evidence="1">The sequence shown here is derived from an EMBL/GenBank/DDBJ whole genome shotgun (WGS) entry which is preliminary data.</text>
</comment>
<sequence length="350" mass="38844">MDNTMPETIPDAILAFITAAVIPGDLTLPFHYPQPEQWHAWHCGFRWHGVTGESLVADTPGMWQPGWYLLALNGLDDPFFIDLGEAADGYPVYYAAHGAGCWQAERIAPDLHTFQTLLEQLSRADEAAVLALLDAHTEPDSPFWLELREARQARDDDDDNAVDVDPLDWQAGRLLITDIGPQKLKVVHVLRKTLNLPLADALRFVASPPICVGEDFRLRLRPLERELLATGATVTFAPAGPVLETLRLNRAIGIEALIACVKAGQGKTLYYDLYSTRDGAFQAGDVLYVAGSDDDEAAASTGRYRHFACMGEHFQSVVELAIQQKPNASDDEIIRALNHYLEYDDFLDME</sequence>
<dbReference type="EMBL" id="DACSUM010000040">
    <property type="protein sequence ID" value="HAT3583726.1"/>
    <property type="molecule type" value="Genomic_DNA"/>
</dbReference>
<dbReference type="Proteomes" id="UP000867740">
    <property type="component" value="Unassembled WGS sequence"/>
</dbReference>
<dbReference type="RefSeq" id="WP_052958846.1">
    <property type="nucleotide sequence ID" value="NZ_CABMNU010000005.1"/>
</dbReference>
<dbReference type="SUPFAM" id="SSF54736">
    <property type="entry name" value="ClpS-like"/>
    <property type="match status" value="1"/>
</dbReference>
<gene>
    <name evidence="1" type="ORF">I8531_004075</name>
</gene>
<protein>
    <recommendedName>
        <fullName evidence="3">SMI1/KNR4 family protein</fullName>
    </recommendedName>
</protein>
<reference evidence="1" key="1">
    <citation type="journal article" date="2018" name="Genome Biol.">
        <title>SKESA: strategic k-mer extension for scrupulous assemblies.</title>
        <authorList>
            <person name="Souvorov A."/>
            <person name="Agarwala R."/>
            <person name="Lipman D.J."/>
        </authorList>
    </citation>
    <scope>NUCLEOTIDE SEQUENCE</scope>
    <source>
        <strain evidence="1">CAVp300</strain>
    </source>
</reference>
<organism evidence="1 2">
    <name type="scientific">Kluyvera intermedia</name>
    <name type="common">Enterobacter intermedius</name>
    <dbReference type="NCBI Taxonomy" id="61648"/>
    <lineage>
        <taxon>Bacteria</taxon>
        <taxon>Pseudomonadati</taxon>
        <taxon>Pseudomonadota</taxon>
        <taxon>Gammaproteobacteria</taxon>
        <taxon>Enterobacterales</taxon>
        <taxon>Enterobacteriaceae</taxon>
        <taxon>Kluyvera</taxon>
    </lineage>
</organism>
<evidence type="ECO:0000313" key="1">
    <source>
        <dbReference type="EMBL" id="HAT3583726.1"/>
    </source>
</evidence>
<accession>A0A9P3TBR4</accession>
<name>A0A9P3TBR4_KLUIN</name>
<evidence type="ECO:0008006" key="3">
    <source>
        <dbReference type="Google" id="ProtNLM"/>
    </source>
</evidence>
<dbReference type="AlphaFoldDB" id="A0A9P3TBR4"/>